<proteinExistence type="predicted"/>
<dbReference type="OrthoDB" id="80352at2"/>
<gene>
    <name evidence="1" type="ORF">JCM16774_1042</name>
</gene>
<protein>
    <submittedName>
        <fullName evidence="1">Uncharacterized protein</fullName>
    </submittedName>
</protein>
<name>A0A510J9X6_9FUSO</name>
<dbReference type="AlphaFoldDB" id="A0A510J9X6"/>
<sequence length="151" mass="17202">MSDNENQLENIKIENKETEMVERLRDVPKILSQLNGTVEREFSGPLPLEVLQNLSQENKDKLVNNFINQETKEHEANMKVLELIGDKNNKDFSLKRLSLIIGIPGFLILTGICLFSGNKDVLLEILKITFAFLGGTGFGYYIKRDKDSERS</sequence>
<dbReference type="KEGG" id="lgo:JCM16774_1042"/>
<organism evidence="1 2">
    <name type="scientific">Pseudoleptotrichia goodfellowii</name>
    <dbReference type="NCBI Taxonomy" id="157692"/>
    <lineage>
        <taxon>Bacteria</taxon>
        <taxon>Fusobacteriati</taxon>
        <taxon>Fusobacteriota</taxon>
        <taxon>Fusobacteriia</taxon>
        <taxon>Fusobacteriales</taxon>
        <taxon>Leptotrichiaceae</taxon>
        <taxon>Pseudoleptotrichia</taxon>
    </lineage>
</organism>
<dbReference type="Proteomes" id="UP000321606">
    <property type="component" value="Chromosome"/>
</dbReference>
<accession>A0A510J9X6</accession>
<reference evidence="1 2" key="1">
    <citation type="submission" date="2019-07" db="EMBL/GenBank/DDBJ databases">
        <title>Complete Genome Sequence of Leptotrichia goodfellowii Strain JCM 16774.</title>
        <authorList>
            <person name="Watanabe S."/>
            <person name="Cui L."/>
        </authorList>
    </citation>
    <scope>NUCLEOTIDE SEQUENCE [LARGE SCALE GENOMIC DNA]</scope>
    <source>
        <strain evidence="1 2">JCM16774</strain>
    </source>
</reference>
<dbReference type="EMBL" id="AP019822">
    <property type="protein sequence ID" value="BBM36110.1"/>
    <property type="molecule type" value="Genomic_DNA"/>
</dbReference>
<evidence type="ECO:0000313" key="1">
    <source>
        <dbReference type="EMBL" id="BBM36110.1"/>
    </source>
</evidence>
<dbReference type="RefSeq" id="WP_006807319.1">
    <property type="nucleotide sequence ID" value="NZ_AP019822.1"/>
</dbReference>
<evidence type="ECO:0000313" key="2">
    <source>
        <dbReference type="Proteomes" id="UP000321606"/>
    </source>
</evidence>
<dbReference type="STRING" id="714315.GCA_000516535_01033"/>